<reference evidence="1 2" key="1">
    <citation type="journal article" date="2024" name="Microbiology">
        <title>Methylomarinum rosea sp. nov., a novel halophilic methanotrophic bacterium from the hypersaline Lake Elton.</title>
        <authorList>
            <person name="Suleimanov R.Z."/>
            <person name="Oshkin I.Y."/>
            <person name="Danilova O.V."/>
            <person name="Suzina N.E."/>
            <person name="Dedysh S.N."/>
        </authorList>
    </citation>
    <scope>NUCLEOTIDE SEQUENCE [LARGE SCALE GENOMIC DNA]</scope>
    <source>
        <strain evidence="1 2">Ch1-1</strain>
    </source>
</reference>
<dbReference type="RefSeq" id="WP_305910180.1">
    <property type="nucleotide sequence ID" value="NZ_CP157743.1"/>
</dbReference>
<evidence type="ECO:0008006" key="3">
    <source>
        <dbReference type="Google" id="ProtNLM"/>
    </source>
</evidence>
<accession>A0AAU7NRU6</accession>
<name>A0AAU7NRU6_9GAMM</name>
<evidence type="ECO:0000313" key="1">
    <source>
        <dbReference type="EMBL" id="XBS19682.1"/>
    </source>
</evidence>
<dbReference type="EMBL" id="CP157743">
    <property type="protein sequence ID" value="XBS19682.1"/>
    <property type="molecule type" value="Genomic_DNA"/>
</dbReference>
<evidence type="ECO:0000313" key="2">
    <source>
        <dbReference type="Proteomes" id="UP001225378"/>
    </source>
</evidence>
<dbReference type="Proteomes" id="UP001225378">
    <property type="component" value="Chromosome"/>
</dbReference>
<gene>
    <name evidence="1" type="ORF">Q9L42_015135</name>
</gene>
<proteinExistence type="predicted"/>
<keyword evidence="2" id="KW-1185">Reference proteome</keyword>
<dbReference type="AlphaFoldDB" id="A0AAU7NRU6"/>
<dbReference type="KEGG" id="mech:Q9L42_015135"/>
<protein>
    <recommendedName>
        <fullName evidence="3">Polymerase nucleotidyl transferase domain-containing protein</fullName>
    </recommendedName>
</protein>
<sequence>MFYPKDFISTADGLVFAVVSDVIEDDRVLCFLRYVQSQGRWRKVNTHAANELLAQHHPHLLFHSDTLDADLHAVAIGDIVRHYQPRQRLAEMMAAPAADPVERDCRRLCGLLSERGVSLQAVGVTGSLLPGFQGLTSDIDLVFYGRDVFHQARTAMQRLVEQGTCQALSDQDWQESYRRRDCDLSLQEYVWHERRKFNKTMISGRKVDLNMIVNSPQASIEYSKLGRINLQTQVIDDERAFDYPAEFVIDNERIASVVCFTATYTGQAKRGERIDVAGQLEQAADGSRRIVVGSSREAQGEYIKVLHAH</sequence>
<organism evidence="1 2">
    <name type="scientific">Methylomarinum roseum</name>
    <dbReference type="NCBI Taxonomy" id="3067653"/>
    <lineage>
        <taxon>Bacteria</taxon>
        <taxon>Pseudomonadati</taxon>
        <taxon>Pseudomonadota</taxon>
        <taxon>Gammaproteobacteria</taxon>
        <taxon>Methylococcales</taxon>
        <taxon>Methylococcaceae</taxon>
        <taxon>Methylomarinum</taxon>
    </lineage>
</organism>